<proteinExistence type="predicted"/>
<evidence type="ECO:0000313" key="1">
    <source>
        <dbReference type="EMBL" id="AHG65390.1"/>
    </source>
</evidence>
<accession>W0PIQ1</accession>
<protein>
    <submittedName>
        <fullName evidence="1">Uncharacterized protein</fullName>
    </submittedName>
</protein>
<dbReference type="HOGENOM" id="CLU_2630196_0_0_4"/>
<sequence length="77" mass="8450">MGTHETELSKAIFGAERNRRVATVNYARASVGLEKFTLNATNEEHVQRFISGDSELLCIFAMARNISTTAKALVPPP</sequence>
<dbReference type="EMBL" id="CP003915">
    <property type="protein sequence ID" value="AHG65390.1"/>
    <property type="molecule type" value="Genomic_DNA"/>
</dbReference>
<dbReference type="AlphaFoldDB" id="W0PIQ1"/>
<name>W0PIQ1_ADVMD</name>
<dbReference type="KEGG" id="amim:MIM_c33290"/>
<organism evidence="1 2">
    <name type="scientific">Advenella mimigardefordensis (strain DSM 17166 / LMG 22922 / DPN7)</name>
    <dbReference type="NCBI Taxonomy" id="1247726"/>
    <lineage>
        <taxon>Bacteria</taxon>
        <taxon>Pseudomonadati</taxon>
        <taxon>Pseudomonadota</taxon>
        <taxon>Betaproteobacteria</taxon>
        <taxon>Burkholderiales</taxon>
        <taxon>Alcaligenaceae</taxon>
    </lineage>
</organism>
<evidence type="ECO:0000313" key="2">
    <source>
        <dbReference type="Proteomes" id="UP000019095"/>
    </source>
</evidence>
<dbReference type="Proteomes" id="UP000019095">
    <property type="component" value="Chromosome"/>
</dbReference>
<reference evidence="1 2" key="1">
    <citation type="journal article" date="2014" name="Microbiology">
        <title>Unravelling the complete genome sequence of Advenella mimigardefordensis strain DPN7T and novel insights in the catabolism of the xenobiotic polythioester precursor 3,3'-dithiodipropionate.</title>
        <authorList>
            <person name="Wubbeler J.H."/>
            <person name="Hiessl S."/>
            <person name="Schuldes J."/>
            <person name="Thurmer A."/>
            <person name="Daniel R."/>
            <person name="Steinbuchel A."/>
        </authorList>
    </citation>
    <scope>NUCLEOTIDE SEQUENCE [LARGE SCALE GENOMIC DNA]</scope>
    <source>
        <strain evidence="2">DSM 17166 / LMG 22922 / DPN7</strain>
    </source>
</reference>
<keyword evidence="2" id="KW-1185">Reference proteome</keyword>
<gene>
    <name evidence="1" type="ORF">MIM_c33290</name>
</gene>
<dbReference type="PATRIC" id="fig|1247726.3.peg.3681"/>